<dbReference type="InterPro" id="IPR029063">
    <property type="entry name" value="SAM-dependent_MTases_sf"/>
</dbReference>
<gene>
    <name evidence="1" type="ORF">UABAM_00027</name>
</gene>
<evidence type="ECO:0000313" key="2">
    <source>
        <dbReference type="Proteomes" id="UP000326354"/>
    </source>
</evidence>
<name>A0A5S9IH40_UABAM</name>
<dbReference type="RefSeq" id="WP_151965961.1">
    <property type="nucleotide sequence ID" value="NZ_AP019860.1"/>
</dbReference>
<evidence type="ECO:0000313" key="1">
    <source>
        <dbReference type="EMBL" id="BBM81688.1"/>
    </source>
</evidence>
<accession>A0A5S9IH40</accession>
<proteinExistence type="predicted"/>
<dbReference type="EMBL" id="AP019860">
    <property type="protein sequence ID" value="BBM81688.1"/>
    <property type="molecule type" value="Genomic_DNA"/>
</dbReference>
<dbReference type="OrthoDB" id="5120740at2"/>
<evidence type="ECO:0008006" key="3">
    <source>
        <dbReference type="Google" id="ProtNLM"/>
    </source>
</evidence>
<protein>
    <recommendedName>
        <fullName evidence="3">Methyltransferase domain-containing protein</fullName>
    </recommendedName>
</protein>
<dbReference type="Proteomes" id="UP000326354">
    <property type="component" value="Chromosome"/>
</dbReference>
<dbReference type="Gene3D" id="3.40.50.150">
    <property type="entry name" value="Vaccinia Virus protein VP39"/>
    <property type="match status" value="1"/>
</dbReference>
<sequence>MKYPIRLNKYKWGSLFTKYLPSAYDPRKVAQENLSRNEFSQSVSAFCFDNVYKITKSDRHPLTNSYLSTLFAKPTIVDIGASDGTTSMDVMEACHGNFSHYYITDLNMEVSYYHSKNTYYFFNDKDECILMANNYFVIYPGDKESVALFKFFAKKIYKLFVDSGKTKTKVQLVNPELKKCGDSITVKKFDIFDTWDGDKADIVIVANLLNKCYFSDENIVKALHNVFSFIKNPGYLAVIHDLQGEKACIFRIEKDEIFLEKEINGGVEVKNLVLGAFSSKAN</sequence>
<keyword evidence="2" id="KW-1185">Reference proteome</keyword>
<dbReference type="SUPFAM" id="SSF53335">
    <property type="entry name" value="S-adenosyl-L-methionine-dependent methyltransferases"/>
    <property type="match status" value="1"/>
</dbReference>
<dbReference type="KEGG" id="uam:UABAM_00027"/>
<organism evidence="1 2">
    <name type="scientific">Uabimicrobium amorphum</name>
    <dbReference type="NCBI Taxonomy" id="2596890"/>
    <lineage>
        <taxon>Bacteria</taxon>
        <taxon>Pseudomonadati</taxon>
        <taxon>Planctomycetota</taxon>
        <taxon>Candidatus Uabimicrobiia</taxon>
        <taxon>Candidatus Uabimicrobiales</taxon>
        <taxon>Candidatus Uabimicrobiaceae</taxon>
        <taxon>Candidatus Uabimicrobium</taxon>
    </lineage>
</organism>
<dbReference type="AlphaFoldDB" id="A0A5S9IH40"/>
<reference evidence="1 2" key="1">
    <citation type="submission" date="2019-08" db="EMBL/GenBank/DDBJ databases">
        <title>Complete genome sequence of Candidatus Uab amorphum.</title>
        <authorList>
            <person name="Shiratori T."/>
            <person name="Suzuki S."/>
            <person name="Kakizawa Y."/>
            <person name="Ishida K."/>
        </authorList>
    </citation>
    <scope>NUCLEOTIDE SEQUENCE [LARGE SCALE GENOMIC DNA]</scope>
    <source>
        <strain evidence="1 2">SRT547</strain>
    </source>
</reference>